<feature type="non-terminal residue" evidence="1">
    <location>
        <position position="390"/>
    </location>
</feature>
<proteinExistence type="predicted"/>
<organism evidence="1">
    <name type="scientific">marine metagenome</name>
    <dbReference type="NCBI Taxonomy" id="408172"/>
    <lineage>
        <taxon>unclassified sequences</taxon>
        <taxon>metagenomes</taxon>
        <taxon>ecological metagenomes</taxon>
    </lineage>
</organism>
<dbReference type="EMBL" id="UINC01090935">
    <property type="protein sequence ID" value="SVC43300.1"/>
    <property type="molecule type" value="Genomic_DNA"/>
</dbReference>
<dbReference type="AlphaFoldDB" id="A0A382M3I1"/>
<reference evidence="1" key="1">
    <citation type="submission" date="2018-05" db="EMBL/GenBank/DDBJ databases">
        <authorList>
            <person name="Lanie J.A."/>
            <person name="Ng W.-L."/>
            <person name="Kazmierczak K.M."/>
            <person name="Andrzejewski T.M."/>
            <person name="Davidsen T.M."/>
            <person name="Wayne K.J."/>
            <person name="Tettelin H."/>
            <person name="Glass J.I."/>
            <person name="Rusch D."/>
            <person name="Podicherti R."/>
            <person name="Tsui H.-C.T."/>
            <person name="Winkler M.E."/>
        </authorList>
    </citation>
    <scope>NUCLEOTIDE SEQUENCE</scope>
</reference>
<sequence>IFGGEARHNEFEVDGYKLWGPQGSTGAVWPLDNAKKIGMYSHIWEELGLPTKLEWQAPENTKLKIPFDNYSPMHLSWESVDLGWFHDSTGMAINPWKNRFRDVPIDDQTKQDLIWMELYRQPPERQDWAEWLDSMTYKEFLVNEMGIDNPAIDEYLNPFAAAMGTGLGTDAISAFQAFNFVQPGVNQYGRTFGRLLGEGDPLLGIGDATDYVYLASFPGGNTGILRHIVHRLIPGIFGKATTINEIISNPVDWNVIDRPGQSARMRLSSLVVNVKHEGPPESSEGVLVTYLKGGEMYRVTARNVIMAGQQHLNKRVVSDLPARYKEAMDSFHHSPMMVINVALRNWKFMEKLGVASVRWFEDDFGWFTTLRRQMILDGQEPMPLDPNKPT</sequence>
<gene>
    <name evidence="1" type="ORF">METZ01_LOCUS296154</name>
</gene>
<accession>A0A382M3I1</accession>
<protein>
    <submittedName>
        <fullName evidence="1">Uncharacterized protein</fullName>
    </submittedName>
</protein>
<name>A0A382M3I1_9ZZZZ</name>
<feature type="non-terminal residue" evidence="1">
    <location>
        <position position="1"/>
    </location>
</feature>
<dbReference type="InterPro" id="IPR036188">
    <property type="entry name" value="FAD/NAD-bd_sf"/>
</dbReference>
<evidence type="ECO:0000313" key="1">
    <source>
        <dbReference type="EMBL" id="SVC43300.1"/>
    </source>
</evidence>
<dbReference type="SUPFAM" id="SSF51905">
    <property type="entry name" value="FAD/NAD(P)-binding domain"/>
    <property type="match status" value="1"/>
</dbReference>